<organism evidence="13 14">
    <name type="scientific">Atta colombica</name>
    <dbReference type="NCBI Taxonomy" id="520822"/>
    <lineage>
        <taxon>Eukaryota</taxon>
        <taxon>Metazoa</taxon>
        <taxon>Ecdysozoa</taxon>
        <taxon>Arthropoda</taxon>
        <taxon>Hexapoda</taxon>
        <taxon>Insecta</taxon>
        <taxon>Pterygota</taxon>
        <taxon>Neoptera</taxon>
        <taxon>Endopterygota</taxon>
        <taxon>Hymenoptera</taxon>
        <taxon>Apocrita</taxon>
        <taxon>Aculeata</taxon>
        <taxon>Formicoidea</taxon>
        <taxon>Formicidae</taxon>
        <taxon>Myrmicinae</taxon>
        <taxon>Atta</taxon>
    </lineage>
</organism>
<dbReference type="PRINTS" id="PR01875">
    <property type="entry name" value="ETOFAMILY"/>
</dbReference>
<evidence type="ECO:0000256" key="9">
    <source>
        <dbReference type="PROSITE-ProRule" id="PRU00134"/>
    </source>
</evidence>
<feature type="domain" description="TAFH" evidence="12">
    <location>
        <begin position="360"/>
        <end position="462"/>
    </location>
</feature>
<feature type="region of interest" description="Disordered" evidence="10">
    <location>
        <begin position="594"/>
        <end position="613"/>
    </location>
</feature>
<dbReference type="InterPro" id="IPR037249">
    <property type="entry name" value="TAFH/NHR1_dom_sf"/>
</dbReference>
<dbReference type="Pfam" id="PF08788">
    <property type="entry name" value="NHR2"/>
    <property type="match status" value="1"/>
</dbReference>
<dbReference type="GO" id="GO:0003714">
    <property type="term" value="F:transcription corepressor activity"/>
    <property type="evidence" value="ECO:0007669"/>
    <property type="project" value="InterPro"/>
</dbReference>
<proteinExistence type="predicted"/>
<dbReference type="SUPFAM" id="SSF144232">
    <property type="entry name" value="HIT/MYND zinc finger-like"/>
    <property type="match status" value="1"/>
</dbReference>
<keyword evidence="4 9" id="KW-0863">Zinc-finger</keyword>
<keyword evidence="6" id="KW-0805">Transcription regulation</keyword>
<protein>
    <submittedName>
        <fullName evidence="13">Protein CBFA2T2</fullName>
    </submittedName>
</protein>
<feature type="region of interest" description="Disordered" evidence="10">
    <location>
        <begin position="267"/>
        <end position="324"/>
    </location>
</feature>
<dbReference type="Gene3D" id="6.10.140.2220">
    <property type="match status" value="1"/>
</dbReference>
<feature type="compositionally biased region" description="Polar residues" evidence="10">
    <location>
        <begin position="309"/>
        <end position="324"/>
    </location>
</feature>
<comment type="subcellular location">
    <subcellularLocation>
        <location evidence="1">Nucleus</location>
    </subcellularLocation>
</comment>
<evidence type="ECO:0000256" key="7">
    <source>
        <dbReference type="ARBA" id="ARBA00023163"/>
    </source>
</evidence>
<dbReference type="GO" id="GO:0006351">
    <property type="term" value="P:DNA-templated transcription"/>
    <property type="evidence" value="ECO:0007669"/>
    <property type="project" value="InterPro"/>
</dbReference>
<feature type="compositionally biased region" description="Low complexity" evidence="10">
    <location>
        <begin position="693"/>
        <end position="716"/>
    </location>
</feature>
<feature type="region of interest" description="Disordered" evidence="10">
    <location>
        <begin position="122"/>
        <end position="175"/>
    </location>
</feature>
<dbReference type="PROSITE" id="PS51119">
    <property type="entry name" value="TAFH"/>
    <property type="match status" value="1"/>
</dbReference>
<dbReference type="SMART" id="SM00549">
    <property type="entry name" value="TAFH"/>
    <property type="match status" value="1"/>
</dbReference>
<feature type="compositionally biased region" description="Low complexity" evidence="10">
    <location>
        <begin position="567"/>
        <end position="576"/>
    </location>
</feature>
<evidence type="ECO:0000256" key="3">
    <source>
        <dbReference type="ARBA" id="ARBA00022723"/>
    </source>
</evidence>
<keyword evidence="8" id="KW-0539">Nucleus</keyword>
<accession>A0A195B124</accession>
<reference evidence="13 14" key="1">
    <citation type="submission" date="2015-09" db="EMBL/GenBank/DDBJ databases">
        <title>Atta colombica WGS genome.</title>
        <authorList>
            <person name="Nygaard S."/>
            <person name="Hu H."/>
            <person name="Boomsma J."/>
            <person name="Zhang G."/>
        </authorList>
    </citation>
    <scope>NUCLEOTIDE SEQUENCE [LARGE SCALE GENOMIC DNA]</scope>
    <source>
        <strain evidence="13">Treedump-2</strain>
        <tissue evidence="13">Whole body</tissue>
    </source>
</reference>
<keyword evidence="5" id="KW-0862">Zinc</keyword>
<dbReference type="SUPFAM" id="SSF158553">
    <property type="entry name" value="TAFH domain-like"/>
    <property type="match status" value="1"/>
</dbReference>
<evidence type="ECO:0000259" key="12">
    <source>
        <dbReference type="PROSITE" id="PS51119"/>
    </source>
</evidence>
<feature type="compositionally biased region" description="Gly residues" evidence="10">
    <location>
        <begin position="164"/>
        <end position="174"/>
    </location>
</feature>
<evidence type="ECO:0000256" key="6">
    <source>
        <dbReference type="ARBA" id="ARBA00023015"/>
    </source>
</evidence>
<name>A0A195B124_9HYME</name>
<evidence type="ECO:0000256" key="2">
    <source>
        <dbReference type="ARBA" id="ARBA00022491"/>
    </source>
</evidence>
<keyword evidence="7" id="KW-0804">Transcription</keyword>
<feature type="region of interest" description="Disordered" evidence="10">
    <location>
        <begin position="892"/>
        <end position="940"/>
    </location>
</feature>
<dbReference type="PANTHER" id="PTHR10379">
    <property type="entry name" value="MTG8 ETO EIGHT TWENTY ONE PROTEIN"/>
    <property type="match status" value="1"/>
</dbReference>
<dbReference type="PROSITE" id="PS01360">
    <property type="entry name" value="ZF_MYND_1"/>
    <property type="match status" value="1"/>
</dbReference>
<feature type="compositionally biased region" description="Polar residues" evidence="10">
    <location>
        <begin position="915"/>
        <end position="924"/>
    </location>
</feature>
<evidence type="ECO:0000256" key="5">
    <source>
        <dbReference type="ARBA" id="ARBA00022833"/>
    </source>
</evidence>
<keyword evidence="3" id="KW-0479">Metal-binding</keyword>
<feature type="region of interest" description="Disordered" evidence="10">
    <location>
        <begin position="682"/>
        <end position="732"/>
    </location>
</feature>
<evidence type="ECO:0000313" key="14">
    <source>
        <dbReference type="Proteomes" id="UP000078540"/>
    </source>
</evidence>
<dbReference type="Pfam" id="PF01753">
    <property type="entry name" value="zf-MYND"/>
    <property type="match status" value="1"/>
</dbReference>
<evidence type="ECO:0000256" key="4">
    <source>
        <dbReference type="ARBA" id="ARBA00022771"/>
    </source>
</evidence>
<dbReference type="PROSITE" id="PS50865">
    <property type="entry name" value="ZF_MYND_2"/>
    <property type="match status" value="1"/>
</dbReference>
<evidence type="ECO:0000259" key="11">
    <source>
        <dbReference type="PROSITE" id="PS50865"/>
    </source>
</evidence>
<feature type="compositionally biased region" description="Polar residues" evidence="10">
    <location>
        <begin position="281"/>
        <end position="298"/>
    </location>
</feature>
<dbReference type="InterPro" id="IPR013289">
    <property type="entry name" value="CBFA2T1/2/3"/>
</dbReference>
<dbReference type="InterPro" id="IPR003894">
    <property type="entry name" value="TAFH_NHR1"/>
</dbReference>
<dbReference type="STRING" id="520822.A0A195B124"/>
<keyword evidence="2" id="KW-0678">Repressor</keyword>
<evidence type="ECO:0000256" key="10">
    <source>
        <dbReference type="SAM" id="MobiDB-lite"/>
    </source>
</evidence>
<gene>
    <name evidence="13" type="ORF">ALC53_11356</name>
</gene>
<dbReference type="InterPro" id="IPR002893">
    <property type="entry name" value="Znf_MYND"/>
</dbReference>
<feature type="region of interest" description="Disordered" evidence="10">
    <location>
        <begin position="558"/>
        <end position="583"/>
    </location>
</feature>
<keyword evidence="14" id="KW-1185">Reference proteome</keyword>
<dbReference type="Gene3D" id="1.20.120.1110">
    <property type="entry name" value="TAFH/NHR1 domain"/>
    <property type="match status" value="1"/>
</dbReference>
<feature type="compositionally biased region" description="Low complexity" evidence="10">
    <location>
        <begin position="153"/>
        <end position="163"/>
    </location>
</feature>
<dbReference type="Gene3D" id="6.10.250.230">
    <property type="match status" value="1"/>
</dbReference>
<evidence type="ECO:0000256" key="1">
    <source>
        <dbReference type="ARBA" id="ARBA00004123"/>
    </source>
</evidence>
<feature type="compositionally biased region" description="Basic and acidic residues" evidence="10">
    <location>
        <begin position="723"/>
        <end position="732"/>
    </location>
</feature>
<dbReference type="GO" id="GO:0008270">
    <property type="term" value="F:zinc ion binding"/>
    <property type="evidence" value="ECO:0007669"/>
    <property type="project" value="UniProtKB-KW"/>
</dbReference>
<dbReference type="InterPro" id="IPR014896">
    <property type="entry name" value="NHR2"/>
</dbReference>
<dbReference type="Proteomes" id="UP000078540">
    <property type="component" value="Unassembled WGS sequence"/>
</dbReference>
<feature type="domain" description="MYND-type" evidence="11">
    <location>
        <begin position="858"/>
        <end position="895"/>
    </location>
</feature>
<sequence>MKVEGGVATTTILHKIKVKEETKECCGYQQASPSCTSAATTATVATLTVSPATAITTTVTNSNGVSTVNANPSTTTTAIVAAATATPALQSSSIICHPPTTVSNTVDSFPVDLDFKAKSKASEDRVKRAVRRRTRDKDGEPLQEVTAGRRDSNISNSSGSSSDGDGGGGGGGDGIQLRGELASGLKFFGLEEENMRIIYRGEANTIFVIATRDFPVDIFAAVTETIEGIFPWDITTTPHVTTLPLCKRWKVLVPELIFIAASSATREKSSREETVQPEAHSPSSQQHQRIGQQKQTNGPRAEYKGASGCSRSSDNDSPLPSQSLKPELEEAAAGTANVGLRTTDEQSDGAVLVNGTAGVSRCVSGIFAGHGKLKRLLGTLVQFATDISTDTGDTVRTLVLALLSGSMTAEEFHSALQEATNFPLRSFVLPYLKHTLPSLQRDLSNAARANNQSCVQFLRSNESVVLEAVGLVPSGESVEVFGEHGGANGIGGGNQCSTHYAMRSNSNPGAIQHTVGSNAAGALHHYPGVAHAPKRRASDTPYYENGVLMDDMPVYGKRSVNPWSHHQQQQQQQQQQSTDPSYCWYHPLHSSGGSIQGHAHGHGHGPSPVPPSLVQINQINAFSAPHHLTQQPQQSLGHGLQTQNGSSLDDEWKNIHVMLNCILGMVEKTKRALAILQRRGCSSPAAAAPPPSVVAAQNGTSNNGNSNGNNPSSTNGVQVESSTGDRDGGLKRLSGEIVAQTIRATEDRVAEVKRRAEEAVLEVKRAAVAEVQRAVAVAVAESRANERLRVHRLLDLPLSQRNPGSLRQGPFLRIHGNSTAIEASTRNVTTPTTTPNSAPSTTEDEKDIHLTSMMGSSCWNCGRPALETCGGCGIARYCGSFCQHRDWEAGHHTTCNNLPPREPRRSASRSPPRITATNLSTNINEVDATPVPSVGVSKGK</sequence>
<dbReference type="AlphaFoldDB" id="A0A195B124"/>
<dbReference type="Pfam" id="PF07531">
    <property type="entry name" value="TAFH"/>
    <property type="match status" value="1"/>
</dbReference>
<dbReference type="GO" id="GO:0005634">
    <property type="term" value="C:nucleus"/>
    <property type="evidence" value="ECO:0007669"/>
    <property type="project" value="UniProtKB-SubCell"/>
</dbReference>
<dbReference type="PANTHER" id="PTHR10379:SF14">
    <property type="entry name" value="NERVY, ISOFORM D"/>
    <property type="match status" value="1"/>
</dbReference>
<evidence type="ECO:0000313" key="13">
    <source>
        <dbReference type="EMBL" id="KYM78161.1"/>
    </source>
</evidence>
<evidence type="ECO:0000256" key="8">
    <source>
        <dbReference type="ARBA" id="ARBA00023242"/>
    </source>
</evidence>
<dbReference type="EMBL" id="KQ976681">
    <property type="protein sequence ID" value="KYM78161.1"/>
    <property type="molecule type" value="Genomic_DNA"/>
</dbReference>